<gene>
    <name evidence="1" type="ORF">UFOPK3773_01830</name>
    <name evidence="2" type="ORF">UFOPK3992_00615</name>
</gene>
<dbReference type="SUPFAM" id="SSF49265">
    <property type="entry name" value="Fibronectin type III"/>
    <property type="match status" value="1"/>
</dbReference>
<dbReference type="Gene3D" id="2.60.40.10">
    <property type="entry name" value="Immunoglobulins"/>
    <property type="match status" value="1"/>
</dbReference>
<evidence type="ECO:0000313" key="1">
    <source>
        <dbReference type="EMBL" id="CAB4958264.1"/>
    </source>
</evidence>
<protein>
    <submittedName>
        <fullName evidence="1">Unannotated protein</fullName>
    </submittedName>
</protein>
<dbReference type="AlphaFoldDB" id="A0A6J7KXJ9"/>
<dbReference type="InterPro" id="IPR011042">
    <property type="entry name" value="6-blade_b-propeller_TolB-like"/>
</dbReference>
<organism evidence="1">
    <name type="scientific">freshwater metagenome</name>
    <dbReference type="NCBI Taxonomy" id="449393"/>
    <lineage>
        <taxon>unclassified sequences</taxon>
        <taxon>metagenomes</taxon>
        <taxon>ecological metagenomes</taxon>
    </lineage>
</organism>
<dbReference type="InterPro" id="IPR036116">
    <property type="entry name" value="FN3_sf"/>
</dbReference>
<dbReference type="InterPro" id="IPR013783">
    <property type="entry name" value="Ig-like_fold"/>
</dbReference>
<dbReference type="Gene3D" id="2.40.10.500">
    <property type="match status" value="1"/>
</dbReference>
<proteinExistence type="predicted"/>
<dbReference type="Gene3D" id="2.120.10.30">
    <property type="entry name" value="TolB, C-terminal domain"/>
    <property type="match status" value="1"/>
</dbReference>
<sequence>MRLQLPLLFTAASVALVVGIGTTGAATAGPLQPAGTVVAQRQLIGYDTDLVAPAGVAFDAQGRMYVTNLFDDSVTVYVKNWASGATAPIRTLKGPATGLSGPVGLTFDSQGRMYVANSGLTLSPNLTLGTTSVTVYASNWGTGNTAPIKTLRGAATGLTIASGVAVDGAGNLSVANAGRSVFLPSANRVRSAAALTGTPSVTTYAAGWTSGNTAPTKTLKGAATGLGLNLGGIAFDSHGLLHVVNMANMNFDPQSGSVTVYATNYAGGNTAPIKTLAGDDTGLTTPISIAFDARGRMLITDAQSRTVQVYRPTWRNGNSPPAQTINTATSIPPAGLLAPAGIAIDARGVLYVSNLTLNSLESSVVALPGPPVPPNAPTNLTAVRTNVARNIGTLGDVAGRNIRLSWTASLARNTRVTGYLATCAAPGRVLRATLAATARSVILKGAGAIKYTCTVRATSAAGPSPVVSVRNA</sequence>
<accession>A0A6J7KXJ9</accession>
<dbReference type="SUPFAM" id="SSF75011">
    <property type="entry name" value="3-carboxy-cis,cis-mucoante lactonizing enzyme"/>
    <property type="match status" value="1"/>
</dbReference>
<reference evidence="1" key="1">
    <citation type="submission" date="2020-05" db="EMBL/GenBank/DDBJ databases">
        <authorList>
            <person name="Chiriac C."/>
            <person name="Salcher M."/>
            <person name="Ghai R."/>
            <person name="Kavagutti S V."/>
        </authorList>
    </citation>
    <scope>NUCLEOTIDE SEQUENCE</scope>
</reference>
<dbReference type="EMBL" id="CAFBNF010000251">
    <property type="protein sequence ID" value="CAB4958264.1"/>
    <property type="molecule type" value="Genomic_DNA"/>
</dbReference>
<dbReference type="InterPro" id="IPR050952">
    <property type="entry name" value="TRIM-NHL_E3_ligases"/>
</dbReference>
<dbReference type="PANTHER" id="PTHR24104">
    <property type="entry name" value="E3 UBIQUITIN-PROTEIN LIGASE NHLRC1-RELATED"/>
    <property type="match status" value="1"/>
</dbReference>
<evidence type="ECO:0000313" key="2">
    <source>
        <dbReference type="EMBL" id="CAB5000631.1"/>
    </source>
</evidence>
<dbReference type="GO" id="GO:0008270">
    <property type="term" value="F:zinc ion binding"/>
    <property type="evidence" value="ECO:0007669"/>
    <property type="project" value="UniProtKB-KW"/>
</dbReference>
<dbReference type="PANTHER" id="PTHR24104:SF25">
    <property type="entry name" value="PROTEIN LIN-41"/>
    <property type="match status" value="1"/>
</dbReference>
<name>A0A6J7KXJ9_9ZZZZ</name>
<dbReference type="EMBL" id="CAFBOZ010000069">
    <property type="protein sequence ID" value="CAB5000631.1"/>
    <property type="molecule type" value="Genomic_DNA"/>
</dbReference>